<dbReference type="EMBL" id="JANJQO010000185">
    <property type="protein sequence ID" value="KAJ2980618.1"/>
    <property type="molecule type" value="Genomic_DNA"/>
</dbReference>
<reference evidence="1" key="1">
    <citation type="submission" date="2022-08" db="EMBL/GenBank/DDBJ databases">
        <title>Genome Sequence of Lecanicillium fungicola.</title>
        <authorList>
            <person name="Buettner E."/>
        </authorList>
    </citation>
    <scope>NUCLEOTIDE SEQUENCE</scope>
    <source>
        <strain evidence="1">Babe33</strain>
    </source>
</reference>
<proteinExistence type="predicted"/>
<gene>
    <name evidence="1" type="ORF">NQ176_g2531</name>
</gene>
<dbReference type="Proteomes" id="UP001143910">
    <property type="component" value="Unassembled WGS sequence"/>
</dbReference>
<comment type="caution">
    <text evidence="1">The sequence shown here is derived from an EMBL/GenBank/DDBJ whole genome shotgun (WGS) entry which is preliminary data.</text>
</comment>
<organism evidence="1 2">
    <name type="scientific">Zarea fungicola</name>
    <dbReference type="NCBI Taxonomy" id="93591"/>
    <lineage>
        <taxon>Eukaryota</taxon>
        <taxon>Fungi</taxon>
        <taxon>Dikarya</taxon>
        <taxon>Ascomycota</taxon>
        <taxon>Pezizomycotina</taxon>
        <taxon>Sordariomycetes</taxon>
        <taxon>Hypocreomycetidae</taxon>
        <taxon>Hypocreales</taxon>
        <taxon>Cordycipitaceae</taxon>
        <taxon>Zarea</taxon>
    </lineage>
</organism>
<evidence type="ECO:0000313" key="2">
    <source>
        <dbReference type="Proteomes" id="UP001143910"/>
    </source>
</evidence>
<keyword evidence="2" id="KW-1185">Reference proteome</keyword>
<accession>A0ACC1NP89</accession>
<protein>
    <submittedName>
        <fullName evidence="1">Uncharacterized protein</fullName>
    </submittedName>
</protein>
<evidence type="ECO:0000313" key="1">
    <source>
        <dbReference type="EMBL" id="KAJ2980618.1"/>
    </source>
</evidence>
<sequence length="308" mass="34521">MITSSGTIAIPLPGPPPLPPRSAVNQQTPATPTSNTQQIPRRPVNTQGSPQEPPSEQQQPAPSQEGGWQPLFNGSQATPTMIAFFNAIFTCLDTENIGLLSPEQYTAFCDVQGFTPDEHIWKGNAAPQFGIDRHDVADYEMRTVYENWSIDHTLHKRTTAPNRDMENLYASFPSVAGMTGSAFSNILKNSIQQSSLSGGMMPMISRKGFIEIMSIDIAGEPSVGWQRLNRMARHYNVWRQRGDVPREMLPEFPPPDLLARIEKVAAYSKQQAEQRLEANRVRLEIEKRGRENALQLLNPPGTRYVYRY</sequence>
<name>A0ACC1NP89_9HYPO</name>